<reference evidence="2" key="1">
    <citation type="submission" date="2024-03" db="EMBL/GenBank/DDBJ databases">
        <title>Eukaryotic viruses encode the ribosomal protein eL40.</title>
        <authorList>
            <person name="Thomy J."/>
            <person name="Schvarcz C.R."/>
            <person name="McBeain K.A."/>
            <person name="Edwards K.F."/>
            <person name="Steward G.F."/>
        </authorList>
    </citation>
    <scope>NUCLEOTIDE SEQUENCE</scope>
    <source>
        <strain evidence="2">FloV-SA2</strain>
    </source>
</reference>
<feature type="transmembrane region" description="Helical" evidence="1">
    <location>
        <begin position="98"/>
        <end position="116"/>
    </location>
</feature>
<name>A0AB39JBX0_9VIRU</name>
<keyword evidence="1" id="KW-1133">Transmembrane helix</keyword>
<feature type="transmembrane region" description="Helical" evidence="1">
    <location>
        <begin position="35"/>
        <end position="52"/>
    </location>
</feature>
<feature type="transmembrane region" description="Helical" evidence="1">
    <location>
        <begin position="123"/>
        <end position="145"/>
    </location>
</feature>
<keyword evidence="1" id="KW-0812">Transmembrane</keyword>
<accession>A0AB39JBX0</accession>
<organism evidence="2">
    <name type="scientific">Florenciella sp. virus SA2</name>
    <dbReference type="NCBI Taxonomy" id="3240092"/>
    <lineage>
        <taxon>Viruses</taxon>
    </lineage>
</organism>
<sequence>MDDNRKKESNKEGLPFIIMMNLISGYLLIKKINTNNVILILSILLIILVLTTKLVKYSSKMKIKNNWPNWSPYPVGILYIVFLILHIIALSSNSTNDFILNYILFILSFYVLLNIFKSKFKLPFLILLLFSIISYFCYSVLFVNLDKNTWNRNKCKTRYMFNSGFIRQNPDRSMYDSTEDNFYKCITENIPFDKIKENIEIKKKQTEENTQNIIKEKNKKYDTMVNTNYYSTLNQLNSVSRLINNKQTNNNNSLNMAKNEINQLVTLLNNIKNYGHSYLTYVVGNFAIKYKMQSKYDTDNGPGEEQVETDCTSNNLGKNISNYENNFPDANNWEDISGNFCALDPDTNSYMSKSTFFKNQAIKYNDIVTKYFGGNKF</sequence>
<gene>
    <name evidence="2" type="ORF">FloV-SA2_00357</name>
</gene>
<evidence type="ECO:0000313" key="2">
    <source>
        <dbReference type="EMBL" id="XDO02175.1"/>
    </source>
</evidence>
<keyword evidence="1" id="KW-0472">Membrane</keyword>
<proteinExistence type="predicted"/>
<dbReference type="EMBL" id="PP542043">
    <property type="protein sequence ID" value="XDO02175.1"/>
    <property type="molecule type" value="Genomic_DNA"/>
</dbReference>
<feature type="transmembrane region" description="Helical" evidence="1">
    <location>
        <begin position="73"/>
        <end position="92"/>
    </location>
</feature>
<feature type="transmembrane region" description="Helical" evidence="1">
    <location>
        <begin position="12"/>
        <end position="29"/>
    </location>
</feature>
<evidence type="ECO:0000256" key="1">
    <source>
        <dbReference type="SAM" id="Phobius"/>
    </source>
</evidence>
<protein>
    <submittedName>
        <fullName evidence="2">Uncharacterized protein</fullName>
    </submittedName>
</protein>